<dbReference type="HOGENOM" id="CLU_779474_0_0_1"/>
<reference evidence="4" key="2">
    <citation type="submission" date="2024-10" db="UniProtKB">
        <authorList>
            <consortium name="EnsemblProtists"/>
        </authorList>
    </citation>
    <scope>IDENTIFICATION</scope>
</reference>
<dbReference type="GO" id="GO:0006888">
    <property type="term" value="P:endoplasmic reticulum to Golgi vesicle-mediated transport"/>
    <property type="evidence" value="ECO:0007669"/>
    <property type="project" value="TreeGrafter"/>
</dbReference>
<name>A0A0D3KDE7_EMIH1</name>
<dbReference type="RefSeq" id="XP_005786211.1">
    <property type="nucleotide sequence ID" value="XM_005786154.1"/>
</dbReference>
<feature type="domain" description="Methyltransferase FkbM" evidence="3">
    <location>
        <begin position="201"/>
        <end position="342"/>
    </location>
</feature>
<evidence type="ECO:0000259" key="3">
    <source>
        <dbReference type="Pfam" id="PF05050"/>
    </source>
</evidence>
<reference evidence="5" key="1">
    <citation type="journal article" date="2013" name="Nature">
        <title>Pan genome of the phytoplankton Emiliania underpins its global distribution.</title>
        <authorList>
            <person name="Read B.A."/>
            <person name="Kegel J."/>
            <person name="Klute M.J."/>
            <person name="Kuo A."/>
            <person name="Lefebvre S.C."/>
            <person name="Maumus F."/>
            <person name="Mayer C."/>
            <person name="Miller J."/>
            <person name="Monier A."/>
            <person name="Salamov A."/>
            <person name="Young J."/>
            <person name="Aguilar M."/>
            <person name="Claverie J.M."/>
            <person name="Frickenhaus S."/>
            <person name="Gonzalez K."/>
            <person name="Herman E.K."/>
            <person name="Lin Y.C."/>
            <person name="Napier J."/>
            <person name="Ogata H."/>
            <person name="Sarno A.F."/>
            <person name="Shmutz J."/>
            <person name="Schroeder D."/>
            <person name="de Vargas C."/>
            <person name="Verret F."/>
            <person name="von Dassow P."/>
            <person name="Valentin K."/>
            <person name="Van de Peer Y."/>
            <person name="Wheeler G."/>
            <person name="Dacks J.B."/>
            <person name="Delwiche C.F."/>
            <person name="Dyhrman S.T."/>
            <person name="Glockner G."/>
            <person name="John U."/>
            <person name="Richards T."/>
            <person name="Worden A.Z."/>
            <person name="Zhang X."/>
            <person name="Grigoriev I.V."/>
            <person name="Allen A.E."/>
            <person name="Bidle K."/>
            <person name="Borodovsky M."/>
            <person name="Bowler C."/>
            <person name="Brownlee C."/>
            <person name="Cock J.M."/>
            <person name="Elias M."/>
            <person name="Gladyshev V.N."/>
            <person name="Groth M."/>
            <person name="Guda C."/>
            <person name="Hadaegh A."/>
            <person name="Iglesias-Rodriguez M.D."/>
            <person name="Jenkins J."/>
            <person name="Jones B.M."/>
            <person name="Lawson T."/>
            <person name="Leese F."/>
            <person name="Lindquist E."/>
            <person name="Lobanov A."/>
            <person name="Lomsadze A."/>
            <person name="Malik S.B."/>
            <person name="Marsh M.E."/>
            <person name="Mackinder L."/>
            <person name="Mock T."/>
            <person name="Mueller-Roeber B."/>
            <person name="Pagarete A."/>
            <person name="Parker M."/>
            <person name="Probert I."/>
            <person name="Quesneville H."/>
            <person name="Raines C."/>
            <person name="Rensing S.A."/>
            <person name="Riano-Pachon D.M."/>
            <person name="Richier S."/>
            <person name="Rokitta S."/>
            <person name="Shiraiwa Y."/>
            <person name="Soanes D.M."/>
            <person name="van der Giezen M."/>
            <person name="Wahlund T.M."/>
            <person name="Williams B."/>
            <person name="Wilson W."/>
            <person name="Wolfe G."/>
            <person name="Wurch L.L."/>
        </authorList>
    </citation>
    <scope>NUCLEOTIDE SEQUENCE</scope>
</reference>
<keyword evidence="2" id="KW-0732">Signal</keyword>
<evidence type="ECO:0000256" key="1">
    <source>
        <dbReference type="SAM" id="MobiDB-lite"/>
    </source>
</evidence>
<dbReference type="GO" id="GO:0016197">
    <property type="term" value="P:endosomal transport"/>
    <property type="evidence" value="ECO:0007669"/>
    <property type="project" value="TreeGrafter"/>
</dbReference>
<feature type="region of interest" description="Disordered" evidence="1">
    <location>
        <begin position="66"/>
        <end position="86"/>
    </location>
</feature>
<evidence type="ECO:0000313" key="5">
    <source>
        <dbReference type="Proteomes" id="UP000013827"/>
    </source>
</evidence>
<dbReference type="Gene3D" id="3.40.50.150">
    <property type="entry name" value="Vaccinia Virus protein VP39"/>
    <property type="match status" value="1"/>
</dbReference>
<dbReference type="EnsemblProtists" id="EOD33782">
    <property type="protein sequence ID" value="EOD33782"/>
    <property type="gene ID" value="EMIHUDRAFT_229289"/>
</dbReference>
<feature type="signal peptide" evidence="2">
    <location>
        <begin position="1"/>
        <end position="19"/>
    </location>
</feature>
<dbReference type="KEGG" id="ehx:EMIHUDRAFT_229289"/>
<dbReference type="PANTHER" id="PTHR34009:SF2">
    <property type="entry name" value="PROTEIN STAR"/>
    <property type="match status" value="1"/>
</dbReference>
<dbReference type="GO" id="GO:0005886">
    <property type="term" value="C:plasma membrane"/>
    <property type="evidence" value="ECO:0007669"/>
    <property type="project" value="TreeGrafter"/>
</dbReference>
<dbReference type="Proteomes" id="UP000013827">
    <property type="component" value="Unassembled WGS sequence"/>
</dbReference>
<accession>A0A0D3KDE7</accession>
<dbReference type="AlphaFoldDB" id="A0A0D3KDE7"/>
<organism evidence="4 5">
    <name type="scientific">Emiliania huxleyi (strain CCMP1516)</name>
    <dbReference type="NCBI Taxonomy" id="280463"/>
    <lineage>
        <taxon>Eukaryota</taxon>
        <taxon>Haptista</taxon>
        <taxon>Haptophyta</taxon>
        <taxon>Prymnesiophyceae</taxon>
        <taxon>Isochrysidales</taxon>
        <taxon>Noelaerhabdaceae</taxon>
        <taxon>Emiliania</taxon>
    </lineage>
</organism>
<evidence type="ECO:0000256" key="2">
    <source>
        <dbReference type="SAM" id="SignalP"/>
    </source>
</evidence>
<dbReference type="InterPro" id="IPR053202">
    <property type="entry name" value="EGF_Rcpt_Signaling_Reg"/>
</dbReference>
<dbReference type="Pfam" id="PF05050">
    <property type="entry name" value="Methyltransf_21"/>
    <property type="match status" value="1"/>
</dbReference>
<dbReference type="PaxDb" id="2903-EOD33782"/>
<keyword evidence="5" id="KW-1185">Reference proteome</keyword>
<dbReference type="GO" id="GO:0005794">
    <property type="term" value="C:Golgi apparatus"/>
    <property type="evidence" value="ECO:0007669"/>
    <property type="project" value="TreeGrafter"/>
</dbReference>
<dbReference type="GO" id="GO:0005789">
    <property type="term" value="C:endoplasmic reticulum membrane"/>
    <property type="evidence" value="ECO:0007669"/>
    <property type="project" value="TreeGrafter"/>
</dbReference>
<dbReference type="GeneID" id="17279053"/>
<dbReference type="PANTHER" id="PTHR34009">
    <property type="entry name" value="PROTEIN STAR"/>
    <property type="match status" value="1"/>
</dbReference>
<sequence>MQRARLWFLVGLLPAAVKALAGEPSSSTEVAELLREMRQEMAATAARNDARMSAMQAEIEALKSANGTEARHAPPHGTGSHGAGALGGGSADFMAMPNCSMPAHTIETTAMKSAAGRRWCEILRSASAATLMLMSPPNSNPRYQQEAYMRSPRFEAIAGMGFHTDQSGCAVPHFLSQLGQDWWIYMNHARFMKRQGTYVDLAANDAMVISNTFFFDTCLGWRGVCIEPNPAHHARLLSERTCALEARAVSTCAREGDAALQLVTRHDAGDKIGGHSHLGSPMPSDRAHRASVVKIAGCTSFTDALASQQIDHVDYLSLDIEGHEVAALRSLDWAKVTIDIIISENPRVVPLLCGEQNYSQVSIFSSGQAERAYLRPGFRLLAEVNGEQVHRVPRPTKGRGGGRVRRR</sequence>
<protein>
    <recommendedName>
        <fullName evidence="3">Methyltransferase FkbM domain-containing protein</fullName>
    </recommendedName>
</protein>
<dbReference type="SUPFAM" id="SSF53335">
    <property type="entry name" value="S-adenosyl-L-methionine-dependent methyltransferases"/>
    <property type="match status" value="1"/>
</dbReference>
<dbReference type="InterPro" id="IPR029063">
    <property type="entry name" value="SAM-dependent_MTases_sf"/>
</dbReference>
<dbReference type="InterPro" id="IPR006342">
    <property type="entry name" value="FkbM_mtfrase"/>
</dbReference>
<dbReference type="GO" id="GO:0031902">
    <property type="term" value="C:late endosome membrane"/>
    <property type="evidence" value="ECO:0007669"/>
    <property type="project" value="TreeGrafter"/>
</dbReference>
<feature type="chain" id="PRO_5044275330" description="Methyltransferase FkbM domain-containing protein" evidence="2">
    <location>
        <begin position="20"/>
        <end position="407"/>
    </location>
</feature>
<proteinExistence type="predicted"/>
<evidence type="ECO:0000313" key="4">
    <source>
        <dbReference type="EnsemblProtists" id="EOD33782"/>
    </source>
</evidence>